<dbReference type="EMBL" id="JAYMGO010000009">
    <property type="protein sequence ID" value="KAL1268744.1"/>
    <property type="molecule type" value="Genomic_DNA"/>
</dbReference>
<accession>A0ABR3MVS5</accession>
<keyword evidence="2" id="KW-1185">Reference proteome</keyword>
<reference evidence="1 2" key="1">
    <citation type="submission" date="2023-09" db="EMBL/GenBank/DDBJ databases">
        <authorList>
            <person name="Wang M."/>
        </authorList>
    </citation>
    <scope>NUCLEOTIDE SEQUENCE [LARGE SCALE GENOMIC DNA]</scope>
    <source>
        <strain evidence="1">GT-2023</strain>
        <tissue evidence="1">Liver</tissue>
    </source>
</reference>
<name>A0ABR3MVS5_9TELE</name>
<protein>
    <submittedName>
        <fullName evidence="1">Uncharacterized protein</fullName>
    </submittedName>
</protein>
<comment type="caution">
    <text evidence="1">The sequence shown here is derived from an EMBL/GenBank/DDBJ whole genome shotgun (WGS) entry which is preliminary data.</text>
</comment>
<organism evidence="1 2">
    <name type="scientific">Cirrhinus molitorella</name>
    <name type="common">mud carp</name>
    <dbReference type="NCBI Taxonomy" id="172907"/>
    <lineage>
        <taxon>Eukaryota</taxon>
        <taxon>Metazoa</taxon>
        <taxon>Chordata</taxon>
        <taxon>Craniata</taxon>
        <taxon>Vertebrata</taxon>
        <taxon>Euteleostomi</taxon>
        <taxon>Actinopterygii</taxon>
        <taxon>Neopterygii</taxon>
        <taxon>Teleostei</taxon>
        <taxon>Ostariophysi</taxon>
        <taxon>Cypriniformes</taxon>
        <taxon>Cyprinidae</taxon>
        <taxon>Labeoninae</taxon>
        <taxon>Labeonini</taxon>
        <taxon>Cirrhinus</taxon>
    </lineage>
</organism>
<dbReference type="Proteomes" id="UP001558613">
    <property type="component" value="Unassembled WGS sequence"/>
</dbReference>
<evidence type="ECO:0000313" key="1">
    <source>
        <dbReference type="EMBL" id="KAL1268744.1"/>
    </source>
</evidence>
<sequence length="16" mass="1819">MLLLGNACLFTVIRRV</sequence>
<evidence type="ECO:0000313" key="2">
    <source>
        <dbReference type="Proteomes" id="UP001558613"/>
    </source>
</evidence>
<gene>
    <name evidence="1" type="ORF">QQF64_034107</name>
</gene>
<feature type="non-terminal residue" evidence="1">
    <location>
        <position position="16"/>
    </location>
</feature>
<proteinExistence type="predicted"/>